<evidence type="ECO:0000313" key="3">
    <source>
        <dbReference type="Proteomes" id="UP000245634"/>
    </source>
</evidence>
<dbReference type="RefSeq" id="WP_109689695.1">
    <property type="nucleotide sequence ID" value="NZ_QGGL01000010.1"/>
</dbReference>
<protein>
    <submittedName>
        <fullName evidence="2">Uncharacterized protein</fullName>
    </submittedName>
</protein>
<comment type="caution">
    <text evidence="2">The sequence shown here is derived from an EMBL/GenBank/DDBJ whole genome shotgun (WGS) entry which is preliminary data.</text>
</comment>
<gene>
    <name evidence="2" type="ORF">C7459_11086</name>
</gene>
<sequence length="419" mass="47418">MYQRSSDGNKQADHAQMSADRNKTAGAIPTYATHTIMQMQKSVGNRAVLQLMRSRLHSQQATVQKQNHSRPAQMKFVPQQDSNLEYLEPEFLEQKLAIVAPQLYKDLYYKLDDVEDKKIFVYGGASGSFDFKNNYLSLPTAGLESIVPRIIAGAPAEDDSKKVKTIMAMTAHEMQHAVDNLFSKTDLDKDDGTKAKYVAVMDTELRAWATEAIVYKQYKGDITANGEAILKGWKTFRKDQVDQADDALTGNVIWARIMRYSTTNNYDGKSWRDCAKTDNVLDRAEEERDRVLQHVDIQAGALAPVTIDSVPDLETNHPEFKLGDERVKKMGTDGSYTVYKFKRRTYKIHEDVTKAIAYVDVNTEEDLNRFSEFKNAGATVSKVRIEGMHKIYLYKGKEYKVHKTVAANGYFDNASGSWA</sequence>
<proteinExistence type="predicted"/>
<evidence type="ECO:0000256" key="1">
    <source>
        <dbReference type="SAM" id="MobiDB-lite"/>
    </source>
</evidence>
<feature type="region of interest" description="Disordered" evidence="1">
    <location>
        <begin position="1"/>
        <end position="23"/>
    </location>
</feature>
<accession>A0A316D7C5</accession>
<keyword evidence="3" id="KW-1185">Reference proteome</keyword>
<organism evidence="2 3">
    <name type="scientific">Tumebacillus permanentifrigoris</name>
    <dbReference type="NCBI Taxonomy" id="378543"/>
    <lineage>
        <taxon>Bacteria</taxon>
        <taxon>Bacillati</taxon>
        <taxon>Bacillota</taxon>
        <taxon>Bacilli</taxon>
        <taxon>Bacillales</taxon>
        <taxon>Alicyclobacillaceae</taxon>
        <taxon>Tumebacillus</taxon>
    </lineage>
</organism>
<dbReference type="EMBL" id="QGGL01000010">
    <property type="protein sequence ID" value="PWK11557.1"/>
    <property type="molecule type" value="Genomic_DNA"/>
</dbReference>
<evidence type="ECO:0000313" key="2">
    <source>
        <dbReference type="EMBL" id="PWK11557.1"/>
    </source>
</evidence>
<reference evidence="2 3" key="1">
    <citation type="submission" date="2018-05" db="EMBL/GenBank/DDBJ databases">
        <title>Genomic Encyclopedia of Type Strains, Phase IV (KMG-IV): sequencing the most valuable type-strain genomes for metagenomic binning, comparative biology and taxonomic classification.</title>
        <authorList>
            <person name="Goeker M."/>
        </authorList>
    </citation>
    <scope>NUCLEOTIDE SEQUENCE [LARGE SCALE GENOMIC DNA]</scope>
    <source>
        <strain evidence="2 3">DSM 18773</strain>
    </source>
</reference>
<name>A0A316D7C5_9BACL</name>
<dbReference type="Proteomes" id="UP000245634">
    <property type="component" value="Unassembled WGS sequence"/>
</dbReference>
<dbReference type="AlphaFoldDB" id="A0A316D7C5"/>